<organism evidence="2 3">
    <name type="scientific">Thermovibrio ammonificans (strain DSM 15698 / JCM 12110 / HB-1)</name>
    <dbReference type="NCBI Taxonomy" id="648996"/>
    <lineage>
        <taxon>Bacteria</taxon>
        <taxon>Pseudomonadati</taxon>
        <taxon>Aquificota</taxon>
        <taxon>Aquificia</taxon>
        <taxon>Desulfurobacteriales</taxon>
        <taxon>Desulfurobacteriaceae</taxon>
        <taxon>Thermovibrio</taxon>
    </lineage>
</organism>
<dbReference type="SMART" id="SM00933">
    <property type="entry name" value="NurA"/>
    <property type="match status" value="1"/>
</dbReference>
<dbReference type="Pfam" id="PF09376">
    <property type="entry name" value="NurA"/>
    <property type="match status" value="1"/>
</dbReference>
<keyword evidence="3" id="KW-1185">Reference proteome</keyword>
<dbReference type="HOGENOM" id="CLU_056881_0_0_0"/>
<dbReference type="InterPro" id="IPR018977">
    <property type="entry name" value="NurA_domain"/>
</dbReference>
<evidence type="ECO:0000313" key="2">
    <source>
        <dbReference type="EMBL" id="ADU97018.1"/>
    </source>
</evidence>
<dbReference type="RefSeq" id="WP_013537804.1">
    <property type="nucleotide sequence ID" value="NC_014926.1"/>
</dbReference>
<protein>
    <submittedName>
        <fullName evidence="2">NurA domain protein</fullName>
    </submittedName>
</protein>
<dbReference type="KEGG" id="tam:Theam_1051"/>
<evidence type="ECO:0000259" key="1">
    <source>
        <dbReference type="SMART" id="SM00933"/>
    </source>
</evidence>
<accession>E8T2C3</accession>
<feature type="domain" description="NurA" evidence="1">
    <location>
        <begin position="54"/>
        <end position="350"/>
    </location>
</feature>
<evidence type="ECO:0000313" key="3">
    <source>
        <dbReference type="Proteomes" id="UP000006362"/>
    </source>
</evidence>
<sequence length="375" mass="42193">MVRRGIKPLLVETVIKRKEKLLKALSFLDDSSKREIENIWNEFQIENRETPPPYTVAAVDGSRNSVLFAGYVVYAVGATSVLIVNGRKEESWESFSVDVDVLKPDEFSEARLRILMGILEFKELLKASKESNILLVDGSILGAILRPTVFNHELPQELKSLALELFSREEPELQEPICSKSLYGELASSPFITNSREYAATAGYLEYLEYLDTLRRLLESFPGDVVAVSKRSSSSLYRLSPSLSDVALLNAAQLPPGFSDPVDITLDQEKKFQFPDPFEEAFRGLSFITFFVKLKPGAPVLKVELLTGKRSVLLAEEKKEVCKKVLELLGYFEIDGYPWPLREVHELVKIKNGDVQELLNILKFQGITGREGLGE</sequence>
<reference evidence="2" key="1">
    <citation type="submission" date="2011-01" db="EMBL/GenBank/DDBJ databases">
        <title>Complete sequence of chromosome of Thermovibrio ammonificans HB-1.</title>
        <authorList>
            <consortium name="US DOE Joint Genome Institute"/>
            <person name="Lucas S."/>
            <person name="Copeland A."/>
            <person name="Lapidus A."/>
            <person name="Cheng J.-F."/>
            <person name="Goodwin L."/>
            <person name="Pitluck S."/>
            <person name="Davenport K."/>
            <person name="Detter J.C."/>
            <person name="Han C."/>
            <person name="Tapia R."/>
            <person name="Land M."/>
            <person name="Hauser L."/>
            <person name="Kyrpides N."/>
            <person name="Ivanova N."/>
            <person name="Ovchinnikova G."/>
            <person name="Vetriani C."/>
            <person name="Woyke T."/>
        </authorList>
    </citation>
    <scope>NUCLEOTIDE SEQUENCE [LARGE SCALE GENOMIC DNA]</scope>
    <source>
        <strain evidence="2">HB-1</strain>
    </source>
</reference>
<gene>
    <name evidence="2" type="ordered locus">Theam_1051</name>
</gene>
<dbReference type="AlphaFoldDB" id="E8T2C3"/>
<proteinExistence type="predicted"/>
<name>E8T2C3_THEA1</name>
<dbReference type="Proteomes" id="UP000006362">
    <property type="component" value="Chromosome"/>
</dbReference>
<dbReference type="eggNOG" id="COG1630">
    <property type="taxonomic scope" value="Bacteria"/>
</dbReference>
<dbReference type="STRING" id="648996.Theam_1051"/>
<dbReference type="OrthoDB" id="9947at2"/>
<dbReference type="EMBL" id="CP002444">
    <property type="protein sequence ID" value="ADU97018.1"/>
    <property type="molecule type" value="Genomic_DNA"/>
</dbReference>